<proteinExistence type="predicted"/>
<accession>A0A978V1D4</accession>
<keyword evidence="1" id="KW-0472">Membrane</keyword>
<dbReference type="EMBL" id="JAEACU010000007">
    <property type="protein sequence ID" value="KAH7521167.1"/>
    <property type="molecule type" value="Genomic_DNA"/>
</dbReference>
<evidence type="ECO:0000256" key="1">
    <source>
        <dbReference type="SAM" id="Phobius"/>
    </source>
</evidence>
<reference evidence="2" key="1">
    <citation type="journal article" date="2021" name="Front. Plant Sci.">
        <title>Chromosome-Scale Genome Assembly for Chinese Sour Jujube and Insights Into Its Genome Evolution and Domestication Signature.</title>
        <authorList>
            <person name="Shen L.-Y."/>
            <person name="Luo H."/>
            <person name="Wang X.-L."/>
            <person name="Wang X.-M."/>
            <person name="Qiu X.-J."/>
            <person name="Liu H."/>
            <person name="Zhou S.-S."/>
            <person name="Jia K.-H."/>
            <person name="Nie S."/>
            <person name="Bao Y.-T."/>
            <person name="Zhang R.-G."/>
            <person name="Yun Q.-Z."/>
            <person name="Chai Y.-H."/>
            <person name="Lu J.-Y."/>
            <person name="Li Y."/>
            <person name="Zhao S.-W."/>
            <person name="Mao J.-F."/>
            <person name="Jia S.-G."/>
            <person name="Mao Y.-M."/>
        </authorList>
    </citation>
    <scope>NUCLEOTIDE SEQUENCE</scope>
    <source>
        <strain evidence="2">AT0</strain>
        <tissue evidence="2">Leaf</tissue>
    </source>
</reference>
<protein>
    <submittedName>
        <fullName evidence="2">Uncharacterized protein</fullName>
    </submittedName>
</protein>
<comment type="caution">
    <text evidence="2">The sequence shown here is derived from an EMBL/GenBank/DDBJ whole genome shotgun (WGS) entry which is preliminary data.</text>
</comment>
<keyword evidence="1" id="KW-1133">Transmembrane helix</keyword>
<organism evidence="2 3">
    <name type="scientific">Ziziphus jujuba var. spinosa</name>
    <dbReference type="NCBI Taxonomy" id="714518"/>
    <lineage>
        <taxon>Eukaryota</taxon>
        <taxon>Viridiplantae</taxon>
        <taxon>Streptophyta</taxon>
        <taxon>Embryophyta</taxon>
        <taxon>Tracheophyta</taxon>
        <taxon>Spermatophyta</taxon>
        <taxon>Magnoliopsida</taxon>
        <taxon>eudicotyledons</taxon>
        <taxon>Gunneridae</taxon>
        <taxon>Pentapetalae</taxon>
        <taxon>rosids</taxon>
        <taxon>fabids</taxon>
        <taxon>Rosales</taxon>
        <taxon>Rhamnaceae</taxon>
        <taxon>Paliureae</taxon>
        <taxon>Ziziphus</taxon>
    </lineage>
</organism>
<sequence>MAKELSLGYYNNGYNTKPSTFLNSIFMSTVNVAARTLVSVASGSRAQHMQKWRTSDHLRFMVMLITWLTLWVLRVLMDHIPFSIAPSSPFHLLQQFSPTGLIGFPQSSSPSSSSSMDLIVYDGVDALPVQALGRSLSHILALLNEIPATSRKYQFAMAMAERIMDENARSGHVDMIQVNRLALSSAFSRTSTLLHRSLMRTQNDNEEDGGSTWMSRAIRAIPMGTYVAPYLKGIRMCLGAVRSCMEMATSCWQKQGRKMVRVGGGDHQGEEEMAEKLAEEMVWISIKLRDYEALDEAMVQWSLASSLASLSLYANPRVQGLILKISGIIFKDINGRESIEIITKQEKFRLLMLWLPLLCHASNGVAYPVLTYLEKVEIERAIDKAIWSLAPMDQEVILTNWLQDFAISPSEWPNLQPSYDRWCQSTRNLVA</sequence>
<gene>
    <name evidence="2" type="ORF">FEM48_Zijuj07G0004600</name>
</gene>
<feature type="transmembrane region" description="Helical" evidence="1">
    <location>
        <begin position="58"/>
        <end position="77"/>
    </location>
</feature>
<dbReference type="AlphaFoldDB" id="A0A978V1D4"/>
<evidence type="ECO:0000313" key="3">
    <source>
        <dbReference type="Proteomes" id="UP000813462"/>
    </source>
</evidence>
<evidence type="ECO:0000313" key="2">
    <source>
        <dbReference type="EMBL" id="KAH7521167.1"/>
    </source>
</evidence>
<dbReference type="PANTHER" id="PTHR31060">
    <property type="entry name" value="OSJNBA0011J08.25 PROTEIN-RELATED"/>
    <property type="match status" value="1"/>
</dbReference>
<name>A0A978V1D4_ZIZJJ</name>
<keyword evidence="1" id="KW-0812">Transmembrane</keyword>
<feature type="transmembrane region" description="Helical" evidence="1">
    <location>
        <begin position="20"/>
        <end position="38"/>
    </location>
</feature>
<dbReference type="InterPro" id="IPR038920">
    <property type="entry name" value="At3g05675-like"/>
</dbReference>
<dbReference type="Proteomes" id="UP000813462">
    <property type="component" value="Unassembled WGS sequence"/>
</dbReference>
<dbReference type="PANTHER" id="PTHR31060:SF31">
    <property type="entry name" value="BTB_POZ DOMAIN PROTEIN"/>
    <property type="match status" value="1"/>
</dbReference>
<dbReference type="OrthoDB" id="778222at2759"/>